<keyword evidence="1" id="KW-1133">Transmembrane helix</keyword>
<evidence type="ECO:0000313" key="2">
    <source>
        <dbReference type="EMBL" id="JAT31263.1"/>
    </source>
</evidence>
<evidence type="ECO:0000256" key="1">
    <source>
        <dbReference type="SAM" id="Phobius"/>
    </source>
</evidence>
<keyword evidence="1" id="KW-0472">Membrane</keyword>
<sequence>MFKVLEAFRKWLLQEQENGYNLNTIVIVIIGFFVIFILTRIQRILSLEDNKRKVIEEVKESTGLIIQKMAIIEQVVEGITKELNNLREDNYGVVRKLDQMELKLSSTLSRGVSSGPPPPPPPP</sequence>
<keyword evidence="1" id="KW-0812">Transmembrane</keyword>
<accession>A0A1B6M5S8</accession>
<dbReference type="AlphaFoldDB" id="A0A1B6M5S8"/>
<proteinExistence type="predicted"/>
<gene>
    <name evidence="2" type="ORF">g.6183</name>
</gene>
<reference evidence="2" key="1">
    <citation type="submission" date="2015-11" db="EMBL/GenBank/DDBJ databases">
        <title>De novo transcriptome assembly of four potential Pierce s Disease insect vectors from Arizona vineyards.</title>
        <authorList>
            <person name="Tassone E.E."/>
        </authorList>
    </citation>
    <scope>NUCLEOTIDE SEQUENCE</scope>
</reference>
<feature type="non-terminal residue" evidence="2">
    <location>
        <position position="123"/>
    </location>
</feature>
<protein>
    <submittedName>
        <fullName evidence="2">Uncharacterized protein</fullName>
    </submittedName>
</protein>
<feature type="transmembrane region" description="Helical" evidence="1">
    <location>
        <begin position="20"/>
        <end position="38"/>
    </location>
</feature>
<dbReference type="EMBL" id="GEBQ01008714">
    <property type="protein sequence ID" value="JAT31263.1"/>
    <property type="molecule type" value="Transcribed_RNA"/>
</dbReference>
<name>A0A1B6M5S8_9HEMI</name>
<organism evidence="2">
    <name type="scientific">Graphocephala atropunctata</name>
    <dbReference type="NCBI Taxonomy" id="36148"/>
    <lineage>
        <taxon>Eukaryota</taxon>
        <taxon>Metazoa</taxon>
        <taxon>Ecdysozoa</taxon>
        <taxon>Arthropoda</taxon>
        <taxon>Hexapoda</taxon>
        <taxon>Insecta</taxon>
        <taxon>Pterygota</taxon>
        <taxon>Neoptera</taxon>
        <taxon>Paraneoptera</taxon>
        <taxon>Hemiptera</taxon>
        <taxon>Auchenorrhyncha</taxon>
        <taxon>Membracoidea</taxon>
        <taxon>Cicadellidae</taxon>
        <taxon>Cicadellinae</taxon>
        <taxon>Cicadellini</taxon>
        <taxon>Graphocephala</taxon>
    </lineage>
</organism>